<reference evidence="2 3" key="1">
    <citation type="journal article" date="2010" name="Nature">
        <title>Comparative genomics reveals mobile pathogenicity chromosomes in Fusarium.</title>
        <authorList>
            <person name="Ma L.J."/>
            <person name="van der Does H.C."/>
            <person name="Borkovich K.A."/>
            <person name="Coleman J.J."/>
            <person name="Daboussi M.J."/>
            <person name="Di Pietro A."/>
            <person name="Dufresne M."/>
            <person name="Freitag M."/>
            <person name="Grabherr M."/>
            <person name="Henrissat B."/>
            <person name="Houterman P.M."/>
            <person name="Kang S."/>
            <person name="Shim W.B."/>
            <person name="Woloshuk C."/>
            <person name="Xie X."/>
            <person name="Xu J.R."/>
            <person name="Antoniw J."/>
            <person name="Baker S.E."/>
            <person name="Bluhm B.H."/>
            <person name="Breakspear A."/>
            <person name="Brown D.W."/>
            <person name="Butchko R.A."/>
            <person name="Chapman S."/>
            <person name="Coulson R."/>
            <person name="Coutinho P.M."/>
            <person name="Danchin E.G."/>
            <person name="Diener A."/>
            <person name="Gale L.R."/>
            <person name="Gardiner D.M."/>
            <person name="Goff S."/>
            <person name="Hammond-Kosack K.E."/>
            <person name="Hilburn K."/>
            <person name="Hua-Van A."/>
            <person name="Jonkers W."/>
            <person name="Kazan K."/>
            <person name="Kodira C.D."/>
            <person name="Koehrsen M."/>
            <person name="Kumar L."/>
            <person name="Lee Y.H."/>
            <person name="Li L."/>
            <person name="Manners J.M."/>
            <person name="Miranda-Saavedra D."/>
            <person name="Mukherjee M."/>
            <person name="Park G."/>
            <person name="Park J."/>
            <person name="Park S.Y."/>
            <person name="Proctor R.H."/>
            <person name="Regev A."/>
            <person name="Ruiz-Roldan M.C."/>
            <person name="Sain D."/>
            <person name="Sakthikumar S."/>
            <person name="Sykes S."/>
            <person name="Schwartz D.C."/>
            <person name="Turgeon B.G."/>
            <person name="Wapinski I."/>
            <person name="Yoder O."/>
            <person name="Young S."/>
            <person name="Zeng Q."/>
            <person name="Zhou S."/>
            <person name="Galagan J."/>
            <person name="Cuomo C.A."/>
            <person name="Kistler H.C."/>
            <person name="Rep M."/>
        </authorList>
    </citation>
    <scope>NUCLEOTIDE SEQUENCE [LARGE SCALE GENOMIC DNA]</scope>
    <source>
        <strain evidence="3">4287 / CBS 123668 / FGSC 9935 / NRRL 34936</strain>
    </source>
</reference>
<dbReference type="AlphaFoldDB" id="A0A0J9VXS3"/>
<dbReference type="EMBL" id="DS231717">
    <property type="protein sequence ID" value="KNB15754.1"/>
    <property type="molecule type" value="Genomic_DNA"/>
</dbReference>
<evidence type="ECO:0000313" key="3">
    <source>
        <dbReference type="Proteomes" id="UP000009097"/>
    </source>
</evidence>
<feature type="region of interest" description="Disordered" evidence="1">
    <location>
        <begin position="1"/>
        <end position="37"/>
    </location>
</feature>
<evidence type="ECO:0000313" key="2">
    <source>
        <dbReference type="EMBL" id="KNB15754.1"/>
    </source>
</evidence>
<feature type="compositionally biased region" description="Basic residues" evidence="1">
    <location>
        <begin position="16"/>
        <end position="29"/>
    </location>
</feature>
<proteinExistence type="predicted"/>
<dbReference type="GeneID" id="28962172"/>
<evidence type="ECO:0000256" key="1">
    <source>
        <dbReference type="SAM" id="MobiDB-lite"/>
    </source>
</evidence>
<dbReference type="Proteomes" id="UP000009097">
    <property type="component" value="Chromosome 14"/>
</dbReference>
<accession>A0A0J9VXS3</accession>
<organism evidence="2 3">
    <name type="scientific">Fusarium oxysporum f. sp. lycopersici (strain 4287 / CBS 123668 / FGSC 9935 / NRRL 34936)</name>
    <name type="common">Fusarium vascular wilt of tomato</name>
    <dbReference type="NCBI Taxonomy" id="426428"/>
    <lineage>
        <taxon>Eukaryota</taxon>
        <taxon>Fungi</taxon>
        <taxon>Dikarya</taxon>
        <taxon>Ascomycota</taxon>
        <taxon>Pezizomycotina</taxon>
        <taxon>Sordariomycetes</taxon>
        <taxon>Hypocreomycetidae</taxon>
        <taxon>Hypocreales</taxon>
        <taxon>Nectriaceae</taxon>
        <taxon>Fusarium</taxon>
        <taxon>Fusarium oxysporum species complex</taxon>
    </lineage>
</organism>
<name>A0A0J9VXS3_FUSO4</name>
<dbReference type="KEGG" id="fox:FOXG_21466"/>
<gene>
    <name evidence="2" type="ORF">FOXG_21466</name>
</gene>
<dbReference type="OrthoDB" id="5111917at2759"/>
<sequence>MTIEKSKGTAAGTTVLHHKSNKSKSKSPRRPSATSDVRKIQLRDETFRIGYTELLDRVYIYFDKRGKPTLMNSYRKQVTFDAVKLSERYLGVKNLRALVAGVKASVAEKAALAGEI</sequence>
<dbReference type="RefSeq" id="XP_018253799.1">
    <property type="nucleotide sequence ID" value="XM_018401806.1"/>
</dbReference>
<dbReference type="VEuPathDB" id="FungiDB:FOXG_21466"/>
<protein>
    <submittedName>
        <fullName evidence="2">Uncharacterized protein</fullName>
    </submittedName>
</protein>